<protein>
    <submittedName>
        <fullName evidence="2">Uncharacterized protein</fullName>
    </submittedName>
</protein>
<accession>A0A8S3RPZ6</accession>
<dbReference type="EMBL" id="CAJPWZ010001126">
    <property type="protein sequence ID" value="CAG2208907.1"/>
    <property type="molecule type" value="Genomic_DNA"/>
</dbReference>
<comment type="caution">
    <text evidence="2">The sequence shown here is derived from an EMBL/GenBank/DDBJ whole genome shotgun (WGS) entry which is preliminary data.</text>
</comment>
<evidence type="ECO:0000313" key="2">
    <source>
        <dbReference type="EMBL" id="CAG2208907.1"/>
    </source>
</evidence>
<reference evidence="2" key="1">
    <citation type="submission" date="2021-03" db="EMBL/GenBank/DDBJ databases">
        <authorList>
            <person name="Bekaert M."/>
        </authorList>
    </citation>
    <scope>NUCLEOTIDE SEQUENCE</scope>
</reference>
<keyword evidence="1" id="KW-0812">Transmembrane</keyword>
<dbReference type="OrthoDB" id="10413075at2759"/>
<dbReference type="Proteomes" id="UP000683360">
    <property type="component" value="Unassembled WGS sequence"/>
</dbReference>
<evidence type="ECO:0000313" key="3">
    <source>
        <dbReference type="Proteomes" id="UP000683360"/>
    </source>
</evidence>
<organism evidence="2 3">
    <name type="scientific">Mytilus edulis</name>
    <name type="common">Blue mussel</name>
    <dbReference type="NCBI Taxonomy" id="6550"/>
    <lineage>
        <taxon>Eukaryota</taxon>
        <taxon>Metazoa</taxon>
        <taxon>Spiralia</taxon>
        <taxon>Lophotrochozoa</taxon>
        <taxon>Mollusca</taxon>
        <taxon>Bivalvia</taxon>
        <taxon>Autobranchia</taxon>
        <taxon>Pteriomorphia</taxon>
        <taxon>Mytilida</taxon>
        <taxon>Mytiloidea</taxon>
        <taxon>Mytilidae</taxon>
        <taxon>Mytilinae</taxon>
        <taxon>Mytilus</taxon>
    </lineage>
</organism>
<keyword evidence="1" id="KW-0472">Membrane</keyword>
<dbReference type="AlphaFoldDB" id="A0A8S3RPZ6"/>
<proteinExistence type="predicted"/>
<evidence type="ECO:0000256" key="1">
    <source>
        <dbReference type="SAM" id="Phobius"/>
    </source>
</evidence>
<feature type="transmembrane region" description="Helical" evidence="1">
    <location>
        <begin position="209"/>
        <end position="233"/>
    </location>
</feature>
<name>A0A8S3RPZ6_MYTED</name>
<sequence length="266" mass="30928">MKTKECSLMLKQSKQSNKSLFKTARLLTITVELGKSTNLPECVVNNSDLIQPLQWKRISGTQGKGLLQLQPFFEMLSLSLLSYKTEKTSITLQAKPAQCLEKLNEQEYELVFRNFFLNFTREKEEICNEHIGNRDQGAIFYHECCHYDHNGNMRCNPVLKNKWMIALDYNLRKSKDKRKSTSYFNLRDFCSVEEKNKMHHSLSISPIEIGIMFIILCLMLSSLLLIVELVIFFDKDRSLHNGWNNSEFITCNAVHIDNFLSMVILP</sequence>
<keyword evidence="1" id="KW-1133">Transmembrane helix</keyword>
<gene>
    <name evidence="2" type="ORF">MEDL_23139</name>
</gene>
<keyword evidence="3" id="KW-1185">Reference proteome</keyword>